<dbReference type="OrthoDB" id="551302at2759"/>
<feature type="region of interest" description="Disordered" evidence="1">
    <location>
        <begin position="202"/>
        <end position="254"/>
    </location>
</feature>
<dbReference type="InterPro" id="IPR007062">
    <property type="entry name" value="PPI-2"/>
</dbReference>
<feature type="compositionally biased region" description="Basic and acidic residues" evidence="1">
    <location>
        <begin position="118"/>
        <end position="129"/>
    </location>
</feature>
<dbReference type="PANTHER" id="PTHR12398:SF20">
    <property type="entry name" value="PROTEIN PHOSPHATASE 1 REGULATORY INHIBITOR SUBUNIT 2"/>
    <property type="match status" value="1"/>
</dbReference>
<reference evidence="2 3" key="1">
    <citation type="journal article" date="2016" name="Proc. Natl. Acad. Sci. U.S.A.">
        <title>Comparative genomics of biotechnologically important yeasts.</title>
        <authorList>
            <person name="Riley R."/>
            <person name="Haridas S."/>
            <person name="Wolfe K.H."/>
            <person name="Lopes M.R."/>
            <person name="Hittinger C.T."/>
            <person name="Goeker M."/>
            <person name="Salamov A.A."/>
            <person name="Wisecaver J.H."/>
            <person name="Long T.M."/>
            <person name="Calvey C.H."/>
            <person name="Aerts A.L."/>
            <person name="Barry K.W."/>
            <person name="Choi C."/>
            <person name="Clum A."/>
            <person name="Coughlan A.Y."/>
            <person name="Deshpande S."/>
            <person name="Douglass A.P."/>
            <person name="Hanson S.J."/>
            <person name="Klenk H.-P."/>
            <person name="LaButti K.M."/>
            <person name="Lapidus A."/>
            <person name="Lindquist E.A."/>
            <person name="Lipzen A.M."/>
            <person name="Meier-Kolthoff J.P."/>
            <person name="Ohm R.A."/>
            <person name="Otillar R.P."/>
            <person name="Pangilinan J.L."/>
            <person name="Peng Y."/>
            <person name="Rokas A."/>
            <person name="Rosa C.A."/>
            <person name="Scheuner C."/>
            <person name="Sibirny A.A."/>
            <person name="Slot J.C."/>
            <person name="Stielow J.B."/>
            <person name="Sun H."/>
            <person name="Kurtzman C.P."/>
            <person name="Blackwell M."/>
            <person name="Grigoriev I.V."/>
            <person name="Jeffries T.W."/>
        </authorList>
    </citation>
    <scope>NUCLEOTIDE SEQUENCE [LARGE SCALE GENOMIC DNA]</scope>
    <source>
        <strain evidence="2 3">DSM 6958</strain>
    </source>
</reference>
<dbReference type="Proteomes" id="UP000095009">
    <property type="component" value="Unassembled WGS sequence"/>
</dbReference>
<protein>
    <recommendedName>
        <fullName evidence="4">Protein phosphatase inhibitor 2</fullName>
    </recommendedName>
</protein>
<name>A0A1E3PT41_9ASCO</name>
<dbReference type="Pfam" id="PF04979">
    <property type="entry name" value="IPP-2"/>
    <property type="match status" value="1"/>
</dbReference>
<dbReference type="EMBL" id="KV454406">
    <property type="protein sequence ID" value="ODQ68591.1"/>
    <property type="molecule type" value="Genomic_DNA"/>
</dbReference>
<feature type="compositionally biased region" description="Polar residues" evidence="1">
    <location>
        <begin position="63"/>
        <end position="76"/>
    </location>
</feature>
<proteinExistence type="predicted"/>
<feature type="compositionally biased region" description="Acidic residues" evidence="1">
    <location>
        <begin position="244"/>
        <end position="254"/>
    </location>
</feature>
<feature type="compositionally biased region" description="Basic and acidic residues" evidence="1">
    <location>
        <begin position="45"/>
        <end position="62"/>
    </location>
</feature>
<evidence type="ECO:0000313" key="2">
    <source>
        <dbReference type="EMBL" id="ODQ68591.1"/>
    </source>
</evidence>
<feature type="region of interest" description="Disordered" evidence="1">
    <location>
        <begin position="1"/>
        <end position="102"/>
    </location>
</feature>
<dbReference type="AlphaFoldDB" id="A0A1E3PT41"/>
<gene>
    <name evidence="2" type="ORF">NADFUDRAFT_81497</name>
</gene>
<feature type="region of interest" description="Disordered" evidence="1">
    <location>
        <begin position="118"/>
        <end position="144"/>
    </location>
</feature>
<dbReference type="STRING" id="857566.A0A1E3PT41"/>
<evidence type="ECO:0000256" key="1">
    <source>
        <dbReference type="SAM" id="MobiDB-lite"/>
    </source>
</evidence>
<dbReference type="GO" id="GO:0004864">
    <property type="term" value="F:protein phosphatase inhibitor activity"/>
    <property type="evidence" value="ECO:0007669"/>
    <property type="project" value="InterPro"/>
</dbReference>
<feature type="compositionally biased region" description="Low complexity" evidence="1">
    <location>
        <begin position="15"/>
        <end position="29"/>
    </location>
</feature>
<feature type="compositionally biased region" description="Basic and acidic residues" evidence="1">
    <location>
        <begin position="81"/>
        <end position="92"/>
    </location>
</feature>
<evidence type="ECO:0008006" key="4">
    <source>
        <dbReference type="Google" id="ProtNLM"/>
    </source>
</evidence>
<dbReference type="PANTHER" id="PTHR12398">
    <property type="entry name" value="PROTEIN PHOSPHATASE INHIBITOR"/>
    <property type="match status" value="1"/>
</dbReference>
<accession>A0A1E3PT41</accession>
<keyword evidence="3" id="KW-1185">Reference proteome</keyword>
<feature type="compositionally biased region" description="Basic and acidic residues" evidence="1">
    <location>
        <begin position="202"/>
        <end position="222"/>
    </location>
</feature>
<evidence type="ECO:0000313" key="3">
    <source>
        <dbReference type="Proteomes" id="UP000095009"/>
    </source>
</evidence>
<sequence>MPKGILRNANKHADGQSSEAQAQSSDSDSTPVPTASLSPGAPADQHSDNELHSQELDRKRVWENTQANARIGSQANKLIKKLHEQDAEDGKANGDGSLSKITPHLKWDEANLYLTEMQKDSTMKVDEPKTPYQGPSGSNEYYSKDDIDVDGELELEPLDDVPFSLGKSEEEAGLTGFEIAENNRIIIDEEQVRADLARDLENQERERREEEEEESKHSDFEKKRKQHYHHEVDMKLARQLAAEAEAEDDEEDEE</sequence>
<organism evidence="2 3">
    <name type="scientific">Nadsonia fulvescens var. elongata DSM 6958</name>
    <dbReference type="NCBI Taxonomy" id="857566"/>
    <lineage>
        <taxon>Eukaryota</taxon>
        <taxon>Fungi</taxon>
        <taxon>Dikarya</taxon>
        <taxon>Ascomycota</taxon>
        <taxon>Saccharomycotina</taxon>
        <taxon>Dipodascomycetes</taxon>
        <taxon>Dipodascales</taxon>
        <taxon>Dipodascales incertae sedis</taxon>
        <taxon>Nadsonia</taxon>
    </lineage>
</organism>
<dbReference type="GO" id="GO:0009966">
    <property type="term" value="P:regulation of signal transduction"/>
    <property type="evidence" value="ECO:0007669"/>
    <property type="project" value="InterPro"/>
</dbReference>